<proteinExistence type="predicted"/>
<organism evidence="1 2">
    <name type="scientific">Xenorhabdus cabanillasii</name>
    <dbReference type="NCBI Taxonomy" id="351673"/>
    <lineage>
        <taxon>Bacteria</taxon>
        <taxon>Pseudomonadati</taxon>
        <taxon>Pseudomonadota</taxon>
        <taxon>Gammaproteobacteria</taxon>
        <taxon>Enterobacterales</taxon>
        <taxon>Morganellaceae</taxon>
        <taxon>Xenorhabdus</taxon>
    </lineage>
</organism>
<evidence type="ECO:0000313" key="2">
    <source>
        <dbReference type="Proteomes" id="UP000256294"/>
    </source>
</evidence>
<dbReference type="Proteomes" id="UP000256294">
    <property type="component" value="Unassembled WGS sequence"/>
</dbReference>
<comment type="caution">
    <text evidence="1">The sequence shown here is derived from an EMBL/GenBank/DDBJ whole genome shotgun (WGS) entry which is preliminary data.</text>
</comment>
<dbReference type="AlphaFoldDB" id="A0A3D9UBD1"/>
<reference evidence="1 2" key="1">
    <citation type="submission" date="2018-08" db="EMBL/GenBank/DDBJ databases">
        <title>Genomic Encyclopedia of Archaeal and Bacterial Type Strains, Phase II (KMG-II): from individual species to whole genera.</title>
        <authorList>
            <person name="Goeker M."/>
        </authorList>
    </citation>
    <scope>NUCLEOTIDE SEQUENCE [LARGE SCALE GENOMIC DNA]</scope>
    <source>
        <strain evidence="1 2">DSM 17905</strain>
    </source>
</reference>
<name>A0A3D9UBD1_9GAMM</name>
<sequence length="535" mass="59081">MATTKDKLSSQTKKDTLTTTISLKADLIIGQSLPVTVTLESEKMINLVTTQITFTDASANIIVPTGNILLKKAENDGHKATCVVTLKVINNAQDKAPIKFTIKASSSDAEPFVFTGTARTIDKSTLSLMFDKKFLDIKNVTDSSVNNDVKVIATTTLLDMDGEALSNIPILVRTRIPGNLLYCSYKDRQGTPISVIQIGVYNLININSDAQGNIEFYIYPQQAHSMVLDLESFIMDAVNPVKATSPLFLANTEIPDFLNSIPEPNILGGFPGPLTSNTGSPDFSVGVFHYPNATSGDYILFFTKEKGENERKYSGHYVPVVDPDKELGLEKYTYKVPYDIFKIGVPYDFNCIAILGKYDTSITSLPTDVTYMGGAKYSPSPSIDRKYDPCRVYTSLGFKGGEIYAGSAIGYDSIKKYLDNPDGSTGLFIEVVGDKNSKTKVPLGAKVTLNMYIEALNRNTKIVYDTKIMKSKLDPETKRYSLFFHIKFKDLVNILPYDNGGAGTIWFDYEFGVENNKSYGKIWEGEIDTRSGFPE</sequence>
<accession>A0A3D9UBD1</accession>
<gene>
    <name evidence="1" type="ORF">BDD26_1488</name>
</gene>
<protein>
    <submittedName>
        <fullName evidence="1">Uncharacterized protein</fullName>
    </submittedName>
</protein>
<evidence type="ECO:0000313" key="1">
    <source>
        <dbReference type="EMBL" id="REF26802.1"/>
    </source>
</evidence>
<keyword evidence="2" id="KW-1185">Reference proteome</keyword>
<dbReference type="RefSeq" id="WP_115826037.1">
    <property type="nucleotide sequence ID" value="NZ_QTUB01000001.1"/>
</dbReference>
<dbReference type="EMBL" id="QTUB01000001">
    <property type="protein sequence ID" value="REF26802.1"/>
    <property type="molecule type" value="Genomic_DNA"/>
</dbReference>